<dbReference type="PANTHER" id="PTHR37467">
    <property type="entry name" value="EXPORTED CALCIUM-BINDING GLYCOPROTEIN-RELATED"/>
    <property type="match status" value="1"/>
</dbReference>
<proteinExistence type="predicted"/>
<organism evidence="2 3">
    <name type="scientific">Eshraghiella crossota DSM 2876</name>
    <dbReference type="NCBI Taxonomy" id="511680"/>
    <lineage>
        <taxon>Bacteria</taxon>
        <taxon>Bacillati</taxon>
        <taxon>Bacillota</taxon>
        <taxon>Clostridia</taxon>
        <taxon>Lachnospirales</taxon>
        <taxon>Lachnospiraceae</taxon>
        <taxon>Eshraghiella</taxon>
    </lineage>
</organism>
<dbReference type="PROSITE" id="PS00018">
    <property type="entry name" value="EF_HAND_1"/>
    <property type="match status" value="1"/>
</dbReference>
<name>D4RWT7_9FIRM</name>
<sequence>MVGVPIDINSSSKFDNAKITFFMNESYSAEMLKKLIILWYDEKNNRFVEQETHYDEINMSVSTEVNHFSKYMVVDKEEWFEAWNKEIKYPNSNNIVFDTVILIDCSGSMRTNDPDFEYSVKNTLYPGSSYQITTCYRKLASKNYVKAQGNDDRTGIVLFTSEANTVCELTNSEYVLMNAIDKIYSNGGTNFNNAIKESIRILTNTRNDSEKRILLVSDGESELSSSVIDLAIENNIKINTVYIGGQNNNELLKNVAERTGGKYFKAVTADELINIYSEIMIDQKIDSADSDKDGIPDVFEISGMRLSNGTIIYTDPFNPDTDGDGLLDGEEIDVIPTFWINTIFNKFDVSSEVAAYIFDMKSNPNMKDTDGDGISDKDDPLKLIFGYNKRLTEENKSELYEEIETQINKDFNWIMQHKNIGYYSTMDCIDIIYENDEFITEICNKYLLPKAAVQSILLRELRCYDVMDDIADSLVAQQFAYLYLVELYNNSSWYQQLIMGYPDMPVPYREDSSVGYGQILTETAIKTLNWYYKSDNYDYTDWHDREYIWYKLKDENEFNIEMVALVLMWGAKEEKLTNDYWNYSYNDIIKMLSRYNGRGSGASRYGKETYNCYCIFNKYNTRS</sequence>
<dbReference type="CDD" id="cd00198">
    <property type="entry name" value="vWFA"/>
    <property type="match status" value="1"/>
</dbReference>
<dbReference type="PANTHER" id="PTHR37467:SF1">
    <property type="entry name" value="EXPORTED CALCIUM-BINDING GLYCOPROTEIN"/>
    <property type="match status" value="1"/>
</dbReference>
<dbReference type="PROSITE" id="PS50234">
    <property type="entry name" value="VWFA"/>
    <property type="match status" value="1"/>
</dbReference>
<dbReference type="Proteomes" id="UP000006238">
    <property type="component" value="Unassembled WGS sequence"/>
</dbReference>
<protein>
    <submittedName>
        <fullName evidence="2">von Willebrand factor type A domain protein</fullName>
    </submittedName>
</protein>
<dbReference type="InterPro" id="IPR036465">
    <property type="entry name" value="vWFA_dom_sf"/>
</dbReference>
<dbReference type="SUPFAM" id="SSF53300">
    <property type="entry name" value="vWA-like"/>
    <property type="match status" value="1"/>
</dbReference>
<dbReference type="InterPro" id="IPR018247">
    <property type="entry name" value="EF_Hand_1_Ca_BS"/>
</dbReference>
<dbReference type="STRING" id="45851.BHV86_06400"/>
<dbReference type="AlphaFoldDB" id="D4RWT7"/>
<dbReference type="eggNOG" id="COG2304">
    <property type="taxonomic scope" value="Bacteria"/>
</dbReference>
<accession>D4RWT7</accession>
<keyword evidence="3" id="KW-1185">Reference proteome</keyword>
<dbReference type="InterPro" id="IPR002035">
    <property type="entry name" value="VWF_A"/>
</dbReference>
<evidence type="ECO:0000313" key="3">
    <source>
        <dbReference type="Proteomes" id="UP000006238"/>
    </source>
</evidence>
<dbReference type="HOGENOM" id="CLU_438492_0_0_9"/>
<dbReference type="EMBL" id="ABWN01000017">
    <property type="protein sequence ID" value="EFF69611.1"/>
    <property type="molecule type" value="Genomic_DNA"/>
</dbReference>
<reference evidence="2 3" key="1">
    <citation type="submission" date="2010-02" db="EMBL/GenBank/DDBJ databases">
        <authorList>
            <person name="Weinstock G."/>
            <person name="Sodergren E."/>
            <person name="Clifton S."/>
            <person name="Fulton L."/>
            <person name="Fulton B."/>
            <person name="Courtney L."/>
            <person name="Fronick C."/>
            <person name="Harrison M."/>
            <person name="Strong C."/>
            <person name="Farmer C."/>
            <person name="Delahaunty K."/>
            <person name="Markovic C."/>
            <person name="Hall O."/>
            <person name="Minx P."/>
            <person name="Tomlinson C."/>
            <person name="Mitreva M."/>
            <person name="Nelson J."/>
            <person name="Hou S."/>
            <person name="Wollam A."/>
            <person name="Pepin K.H."/>
            <person name="Johnson M."/>
            <person name="Bhonagiri V."/>
            <person name="Zhang X."/>
            <person name="Suruliraj S."/>
            <person name="Warren W."/>
            <person name="Chinwalla A."/>
            <person name="Mardis E.R."/>
            <person name="Wilson R.K."/>
        </authorList>
    </citation>
    <scope>NUCLEOTIDE SEQUENCE [LARGE SCALE GENOMIC DNA]</scope>
    <source>
        <strain evidence="2 3">DSM 2876</strain>
    </source>
</reference>
<gene>
    <name evidence="2" type="ORF">BUTYVIB_00124</name>
</gene>
<dbReference type="SMART" id="SM00327">
    <property type="entry name" value="VWA"/>
    <property type="match status" value="1"/>
</dbReference>
<evidence type="ECO:0000313" key="2">
    <source>
        <dbReference type="EMBL" id="EFF69611.1"/>
    </source>
</evidence>
<evidence type="ECO:0000259" key="1">
    <source>
        <dbReference type="PROSITE" id="PS50234"/>
    </source>
</evidence>
<dbReference type="InterPro" id="IPR053180">
    <property type="entry name" value="Ca-binding_acidic-repeat"/>
</dbReference>
<dbReference type="Pfam" id="PF00092">
    <property type="entry name" value="VWA"/>
    <property type="match status" value="1"/>
</dbReference>
<feature type="domain" description="VWFA" evidence="1">
    <location>
        <begin position="98"/>
        <end position="279"/>
    </location>
</feature>
<comment type="caution">
    <text evidence="2">The sequence shown here is derived from an EMBL/GenBank/DDBJ whole genome shotgun (WGS) entry which is preliminary data.</text>
</comment>
<dbReference type="Gene3D" id="3.40.50.410">
    <property type="entry name" value="von Willebrand factor, type A domain"/>
    <property type="match status" value="1"/>
</dbReference>